<keyword evidence="6" id="KW-1185">Reference proteome</keyword>
<feature type="transmembrane region" description="Helical" evidence="3">
    <location>
        <begin position="213"/>
        <end position="231"/>
    </location>
</feature>
<feature type="compositionally biased region" description="Low complexity" evidence="2">
    <location>
        <begin position="110"/>
        <end position="123"/>
    </location>
</feature>
<feature type="region of interest" description="Disordered" evidence="2">
    <location>
        <begin position="1"/>
        <end position="162"/>
    </location>
</feature>
<evidence type="ECO:0000256" key="1">
    <source>
        <dbReference type="ARBA" id="ARBA00023186"/>
    </source>
</evidence>
<dbReference type="Gene3D" id="1.10.287.110">
    <property type="entry name" value="DnaJ domain"/>
    <property type="match status" value="1"/>
</dbReference>
<keyword evidence="3" id="KW-0812">Transmembrane</keyword>
<feature type="compositionally biased region" description="Gly residues" evidence="2">
    <location>
        <begin position="124"/>
        <end position="134"/>
    </location>
</feature>
<comment type="caution">
    <text evidence="5">The sequence shown here is derived from an EMBL/GenBank/DDBJ whole genome shotgun (WGS) entry which is preliminary data.</text>
</comment>
<reference evidence="5 6" key="1">
    <citation type="submission" date="2018-06" db="EMBL/GenBank/DDBJ databases">
        <title>Natronomonas sp. F16-60 a new haloarchaeon isolated from a solar saltern of Isla Cristina, Huelva, Spain.</title>
        <authorList>
            <person name="Duran-Viseras A."/>
            <person name="Sanchez-Porro C."/>
            <person name="Ventosa A."/>
        </authorList>
    </citation>
    <scope>NUCLEOTIDE SEQUENCE [LARGE SCALE GENOMIC DNA]</scope>
    <source>
        <strain evidence="5 6">F16-60</strain>
    </source>
</reference>
<name>A0A554NCB8_9EURY</name>
<dbReference type="GO" id="GO:0005737">
    <property type="term" value="C:cytoplasm"/>
    <property type="evidence" value="ECO:0007669"/>
    <property type="project" value="TreeGrafter"/>
</dbReference>
<feature type="transmembrane region" description="Helical" evidence="3">
    <location>
        <begin position="238"/>
        <end position="255"/>
    </location>
</feature>
<dbReference type="SUPFAM" id="SSF46565">
    <property type="entry name" value="Chaperone J-domain"/>
    <property type="match status" value="1"/>
</dbReference>
<dbReference type="EMBL" id="QMDX01000002">
    <property type="protein sequence ID" value="TSD15029.1"/>
    <property type="molecule type" value="Genomic_DNA"/>
</dbReference>
<evidence type="ECO:0000256" key="3">
    <source>
        <dbReference type="SAM" id="Phobius"/>
    </source>
</evidence>
<dbReference type="InParanoid" id="A0A554NCB8"/>
<proteinExistence type="predicted"/>
<evidence type="ECO:0000313" key="5">
    <source>
        <dbReference type="EMBL" id="TSD15029.1"/>
    </source>
</evidence>
<dbReference type="PANTHER" id="PTHR43096:SF52">
    <property type="entry name" value="DNAJ HOMOLOG 1, MITOCHONDRIAL-RELATED"/>
    <property type="match status" value="1"/>
</dbReference>
<dbReference type="PRINTS" id="PR00625">
    <property type="entry name" value="JDOMAIN"/>
</dbReference>
<feature type="compositionally biased region" description="Basic and acidic residues" evidence="2">
    <location>
        <begin position="57"/>
        <end position="78"/>
    </location>
</feature>
<dbReference type="CDD" id="cd06257">
    <property type="entry name" value="DnaJ"/>
    <property type="match status" value="1"/>
</dbReference>
<gene>
    <name evidence="5" type="ORF">DP107_03980</name>
</gene>
<dbReference type="PANTHER" id="PTHR43096">
    <property type="entry name" value="DNAJ HOMOLOG 1, MITOCHONDRIAL-RELATED"/>
    <property type="match status" value="1"/>
</dbReference>
<feature type="compositionally biased region" description="Basic and acidic residues" evidence="2">
    <location>
        <begin position="100"/>
        <end position="109"/>
    </location>
</feature>
<dbReference type="GO" id="GO:0042026">
    <property type="term" value="P:protein refolding"/>
    <property type="evidence" value="ECO:0007669"/>
    <property type="project" value="TreeGrafter"/>
</dbReference>
<dbReference type="Proteomes" id="UP000319894">
    <property type="component" value="Unassembled WGS sequence"/>
</dbReference>
<dbReference type="InterPro" id="IPR036869">
    <property type="entry name" value="J_dom_sf"/>
</dbReference>
<dbReference type="InterPro" id="IPR001623">
    <property type="entry name" value="DnaJ_domain"/>
</dbReference>
<dbReference type="PROSITE" id="PS50076">
    <property type="entry name" value="DNAJ_2"/>
    <property type="match status" value="1"/>
</dbReference>
<feature type="compositionally biased region" description="Low complexity" evidence="2">
    <location>
        <begin position="81"/>
        <end position="91"/>
    </location>
</feature>
<feature type="compositionally biased region" description="Basic and acidic residues" evidence="2">
    <location>
        <begin position="28"/>
        <end position="44"/>
    </location>
</feature>
<keyword evidence="3" id="KW-1133">Transmembrane helix</keyword>
<dbReference type="Pfam" id="PF00226">
    <property type="entry name" value="DnaJ"/>
    <property type="match status" value="1"/>
</dbReference>
<keyword evidence="3" id="KW-0472">Membrane</keyword>
<evidence type="ECO:0000256" key="2">
    <source>
        <dbReference type="SAM" id="MobiDB-lite"/>
    </source>
</evidence>
<feature type="transmembrane region" description="Helical" evidence="3">
    <location>
        <begin position="261"/>
        <end position="285"/>
    </location>
</feature>
<accession>A0A554NCB8</accession>
<dbReference type="GO" id="GO:0051082">
    <property type="term" value="F:unfolded protein binding"/>
    <property type="evidence" value="ECO:0007669"/>
    <property type="project" value="TreeGrafter"/>
</dbReference>
<dbReference type="RefSeq" id="WP_144260869.1">
    <property type="nucleotide sequence ID" value="NZ_QMDX01000002.1"/>
</dbReference>
<feature type="transmembrane region" description="Helical" evidence="3">
    <location>
        <begin position="189"/>
        <end position="207"/>
    </location>
</feature>
<dbReference type="OrthoDB" id="11397at2157"/>
<organism evidence="5 6">
    <name type="scientific">Haloglomus irregulare</name>
    <dbReference type="NCBI Taxonomy" id="2234134"/>
    <lineage>
        <taxon>Archaea</taxon>
        <taxon>Methanobacteriati</taxon>
        <taxon>Methanobacteriota</taxon>
        <taxon>Stenosarchaea group</taxon>
        <taxon>Halobacteria</taxon>
        <taxon>Halobacteriales</taxon>
        <taxon>Natronomonadaceae</taxon>
        <taxon>Haloglomus</taxon>
    </lineage>
</organism>
<evidence type="ECO:0000313" key="6">
    <source>
        <dbReference type="Proteomes" id="UP000319894"/>
    </source>
</evidence>
<evidence type="ECO:0000259" key="4">
    <source>
        <dbReference type="PROSITE" id="PS50076"/>
    </source>
</evidence>
<sequence>MPDRGDAADNYYAVLGGHPDASAADIEASYRERVKQTHPDHNDDPDASEQFQRVKRAREVLTDPDERDRYDRLGHEQYVDGTAGTGTDNAGTAGGASGRRPRERERARWTTDGWTDAGSTGTSGTAGAGTGGTATGHHTDGPTGSSTRRSGEPGPATAAGTASADLGDRITIAARALERYRFDIDPKTAVFGMATFMLYPVFLASSVAPGFPIAVNVLLSCCLLCTVGYLLATPEVGVPVFGAWSLFGPIMFIFVDRPLLSWAGFFLVATTLVPFGLSLMVLELLRLD</sequence>
<dbReference type="SMART" id="SM00271">
    <property type="entry name" value="DnaJ"/>
    <property type="match status" value="1"/>
</dbReference>
<feature type="compositionally biased region" description="Low complexity" evidence="2">
    <location>
        <begin position="152"/>
        <end position="162"/>
    </location>
</feature>
<protein>
    <recommendedName>
        <fullName evidence="4">J domain-containing protein</fullName>
    </recommendedName>
</protein>
<feature type="domain" description="J" evidence="4">
    <location>
        <begin position="10"/>
        <end position="74"/>
    </location>
</feature>
<keyword evidence="1" id="KW-0143">Chaperone</keyword>
<dbReference type="AlphaFoldDB" id="A0A554NCB8"/>